<name>A0ABT5XS06_9FLAO</name>
<keyword evidence="1" id="KW-1133">Transmembrane helix</keyword>
<dbReference type="RefSeq" id="WP_275650558.1">
    <property type="nucleotide sequence ID" value="NZ_JARFVA010000006.1"/>
</dbReference>
<comment type="caution">
    <text evidence="2">The sequence shown here is derived from an EMBL/GenBank/DDBJ whole genome shotgun (WGS) entry which is preliminary data.</text>
</comment>
<dbReference type="EMBL" id="JARFVA010000006">
    <property type="protein sequence ID" value="MDF0708681.1"/>
    <property type="molecule type" value="Genomic_DNA"/>
</dbReference>
<organism evidence="2 3">
    <name type="scientific">Flagellimonas okinawensis</name>
    <dbReference type="NCBI Taxonomy" id="3031324"/>
    <lineage>
        <taxon>Bacteria</taxon>
        <taxon>Pseudomonadati</taxon>
        <taxon>Bacteroidota</taxon>
        <taxon>Flavobacteriia</taxon>
        <taxon>Flavobacteriales</taxon>
        <taxon>Flavobacteriaceae</taxon>
        <taxon>Flagellimonas</taxon>
    </lineage>
</organism>
<feature type="transmembrane region" description="Helical" evidence="1">
    <location>
        <begin position="81"/>
        <end position="99"/>
    </location>
</feature>
<protein>
    <recommendedName>
        <fullName evidence="4">Doxx family protein</fullName>
    </recommendedName>
</protein>
<evidence type="ECO:0000256" key="1">
    <source>
        <dbReference type="SAM" id="Phobius"/>
    </source>
</evidence>
<reference evidence="2 3" key="1">
    <citation type="submission" date="2023-03" db="EMBL/GenBank/DDBJ databases">
        <title>Muricauda XX sp. nov. and Muricauda XXX sp. nov., two novel species isolated from Okinawa Trough.</title>
        <authorList>
            <person name="Cao W."/>
            <person name="Deng X."/>
        </authorList>
    </citation>
    <scope>NUCLEOTIDE SEQUENCE [LARGE SCALE GENOMIC DNA]</scope>
    <source>
        <strain evidence="2 3">81s02</strain>
    </source>
</reference>
<sequence>MKHSNPTGKNRFIAITIGLVYIWFGALKFVPNLSPAEDLAKNTIRQLTFGVIPDEVSIILLAFWEVGLGLLLMSGLFKRQAIIWALVHMVCTFTPLLFFPNDVFGEAPLSLTLVGQYIMKNIIIMAALLSIYERKQQSKKKDVPIKNQKEGFAYRISLGRNRFKKAS</sequence>
<keyword evidence="1" id="KW-0472">Membrane</keyword>
<evidence type="ECO:0000313" key="3">
    <source>
        <dbReference type="Proteomes" id="UP001217083"/>
    </source>
</evidence>
<gene>
    <name evidence="2" type="ORF">PY091_15770</name>
</gene>
<feature type="transmembrane region" description="Helical" evidence="1">
    <location>
        <begin position="56"/>
        <end position="74"/>
    </location>
</feature>
<proteinExistence type="predicted"/>
<accession>A0ABT5XS06</accession>
<keyword evidence="3" id="KW-1185">Reference proteome</keyword>
<evidence type="ECO:0008006" key="4">
    <source>
        <dbReference type="Google" id="ProtNLM"/>
    </source>
</evidence>
<keyword evidence="1" id="KW-0812">Transmembrane</keyword>
<feature type="transmembrane region" description="Helical" evidence="1">
    <location>
        <begin position="12"/>
        <end position="30"/>
    </location>
</feature>
<dbReference type="Proteomes" id="UP001217083">
    <property type="component" value="Unassembled WGS sequence"/>
</dbReference>
<evidence type="ECO:0000313" key="2">
    <source>
        <dbReference type="EMBL" id="MDF0708681.1"/>
    </source>
</evidence>
<feature type="transmembrane region" description="Helical" evidence="1">
    <location>
        <begin position="111"/>
        <end position="132"/>
    </location>
</feature>